<dbReference type="SUPFAM" id="SSF53901">
    <property type="entry name" value="Thiolase-like"/>
    <property type="match status" value="2"/>
</dbReference>
<dbReference type="GO" id="GO:0004315">
    <property type="term" value="F:3-oxoacyl-[acyl-carrier-protein] synthase activity"/>
    <property type="evidence" value="ECO:0007669"/>
    <property type="project" value="TreeGrafter"/>
</dbReference>
<name>A0A2R3ZDP0_9CYAN</name>
<accession>A0A2R3ZDP0</accession>
<dbReference type="Pfam" id="PF00109">
    <property type="entry name" value="ketoacyl-synt"/>
    <property type="match status" value="1"/>
</dbReference>
<reference evidence="5" key="1">
    <citation type="journal article" date="2018" name="ACS Chem. Biol.">
        <title>Discovery of a pederin family compound in a non-symbiotic bloom-forming cyanobacterium.</title>
        <authorList>
            <person name="Kust A."/>
            <person name="Mares J."/>
            <person name="Jokela J."/>
            <person name="Urajova P."/>
            <person name="Hajek J."/>
            <person name="Saurav K."/>
            <person name="Voracova K."/>
            <person name="Fewer D.P."/>
            <person name="Haapaniemi E."/>
            <person name="Permi P."/>
            <person name="Rehakova K."/>
            <person name="Sivonen K."/>
            <person name="Hrouzek P."/>
        </authorList>
    </citation>
    <scope>NUCLEOTIDE SEQUENCE</scope>
    <source>
        <strain evidence="5">CHARLIE-1</strain>
    </source>
</reference>
<dbReference type="PANTHER" id="PTHR11712:SF336">
    <property type="entry name" value="3-OXOACYL-[ACYL-CARRIER-PROTEIN] SYNTHASE, MITOCHONDRIAL"/>
    <property type="match status" value="1"/>
</dbReference>
<dbReference type="InterPro" id="IPR000794">
    <property type="entry name" value="Beta-ketoacyl_synthase"/>
</dbReference>
<dbReference type="Pfam" id="PF02801">
    <property type="entry name" value="Ketoacyl-synt_C"/>
    <property type="match status" value="1"/>
</dbReference>
<dbReference type="Proteomes" id="UP000239589">
    <property type="component" value="Unassembled WGS sequence"/>
</dbReference>
<gene>
    <name evidence="5" type="primary">cusH</name>
    <name evidence="6" type="ORF">CUN59_00040</name>
</gene>
<dbReference type="GO" id="GO:0006633">
    <property type="term" value="P:fatty acid biosynthetic process"/>
    <property type="evidence" value="ECO:0007669"/>
    <property type="project" value="TreeGrafter"/>
</dbReference>
<dbReference type="EMBL" id="MG518226">
    <property type="protein sequence ID" value="AVR48539.1"/>
    <property type="molecule type" value="Genomic_DNA"/>
</dbReference>
<dbReference type="CDD" id="cd00834">
    <property type="entry name" value="KAS_I_II"/>
    <property type="match status" value="1"/>
</dbReference>
<dbReference type="EMBL" id="PGEM01000001">
    <property type="protein sequence ID" value="PPJ65295.1"/>
    <property type="molecule type" value="Genomic_DNA"/>
</dbReference>
<organism evidence="5">
    <name type="scientific">Cuspidothrix issatschenkoi CHARLIE-1</name>
    <dbReference type="NCBI Taxonomy" id="2052836"/>
    <lineage>
        <taxon>Bacteria</taxon>
        <taxon>Bacillati</taxon>
        <taxon>Cyanobacteriota</taxon>
        <taxon>Cyanophyceae</taxon>
        <taxon>Nostocales</taxon>
        <taxon>Aphanizomenonaceae</taxon>
        <taxon>Cuspidothrix</taxon>
    </lineage>
</organism>
<dbReference type="InterPro" id="IPR014031">
    <property type="entry name" value="Ketoacyl_synth_C"/>
</dbReference>
<dbReference type="PANTHER" id="PTHR11712">
    <property type="entry name" value="POLYKETIDE SYNTHASE-RELATED"/>
    <property type="match status" value="1"/>
</dbReference>
<evidence type="ECO:0000256" key="1">
    <source>
        <dbReference type="ARBA" id="ARBA00008467"/>
    </source>
</evidence>
<dbReference type="PROSITE" id="PS52004">
    <property type="entry name" value="KS3_2"/>
    <property type="match status" value="1"/>
</dbReference>
<dbReference type="Gene3D" id="3.40.47.10">
    <property type="match status" value="2"/>
</dbReference>
<proteinExistence type="inferred from homology"/>
<evidence type="ECO:0000259" key="4">
    <source>
        <dbReference type="PROSITE" id="PS52004"/>
    </source>
</evidence>
<keyword evidence="2 3" id="KW-0808">Transferase</keyword>
<dbReference type="InterPro" id="IPR014030">
    <property type="entry name" value="Ketoacyl_synth_N"/>
</dbReference>
<dbReference type="InterPro" id="IPR020841">
    <property type="entry name" value="PKS_Beta-ketoAc_synthase_dom"/>
</dbReference>
<sequence>MKNISPPKILITGVGITTAIGQGKINFLAAILAGKDAFARLNRPGRQIADANNLPLVGCEIDNLVIPDRIATRDIRTASWSAQVGVTSLDEAWRDAHLDDVDPSRIGLIVGGSNFQQRELVLIQEKYADRAYFLPPSYGMAFLDSDFCGLCTQYFPVTGFAHTVGGASASGQLAVIEATEAVASGRVDVCIAMGALMDLSHWECRGLQAMGAMGSNRYADRPSLASRPFDRDRDGFIFGESCGVVVIEKEDTADRAGVVPYAEVLGWATRMDGNRKPNPSQAGELSVILASLARAGLSPQAIDYINPHGSGSIAGDNTELSAIREAGLSSAYINTTKSLIGHGLTAAGAVEVVTTVLQMRAGVIHPSRNLDNPIDSTLNWVRGESVTHQIEYAIALSMGFGGINTALCLGRN</sequence>
<protein>
    <submittedName>
        <fullName evidence="5">CusH</fullName>
    </submittedName>
    <submittedName>
        <fullName evidence="6">Polyketide beta-ketoacyl:ACP synthase</fullName>
    </submittedName>
</protein>
<keyword evidence="7" id="KW-1185">Reference proteome</keyword>
<evidence type="ECO:0000313" key="7">
    <source>
        <dbReference type="Proteomes" id="UP000239589"/>
    </source>
</evidence>
<feature type="domain" description="Ketosynthase family 3 (KS3)" evidence="4">
    <location>
        <begin position="6"/>
        <end position="411"/>
    </location>
</feature>
<evidence type="ECO:0000256" key="2">
    <source>
        <dbReference type="ARBA" id="ARBA00022679"/>
    </source>
</evidence>
<dbReference type="RefSeq" id="WP_104385916.1">
    <property type="nucleotide sequence ID" value="NZ_PGEM01000001.1"/>
</dbReference>
<reference evidence="6 7" key="2">
    <citation type="submission" date="2018-02" db="EMBL/GenBank/DDBJ databases">
        <title>Discovery of a pederin family compound in a non-symbiotic bloom-forming cyanobacterium.</title>
        <authorList>
            <person name="Kust A."/>
            <person name="Mares J."/>
            <person name="Jokela J."/>
            <person name="Urajova P."/>
            <person name="Hajek J."/>
            <person name="Saurav K."/>
            <person name="Voracova K."/>
            <person name="Fewer D.P."/>
            <person name="Haapaniemi E."/>
            <person name="Permi P."/>
            <person name="Rehakova K."/>
            <person name="Sivonen K."/>
            <person name="Hrouzek P."/>
        </authorList>
    </citation>
    <scope>NUCLEOTIDE SEQUENCE [LARGE SCALE GENOMIC DNA]</scope>
    <source>
        <strain evidence="6 7">CHARLIE-1</strain>
    </source>
</reference>
<dbReference type="AlphaFoldDB" id="A0A2R3ZDP0"/>
<evidence type="ECO:0000313" key="5">
    <source>
        <dbReference type="EMBL" id="AVR48539.1"/>
    </source>
</evidence>
<dbReference type="NCBIfam" id="NF005490">
    <property type="entry name" value="PRK07103.1"/>
    <property type="match status" value="1"/>
</dbReference>
<evidence type="ECO:0000313" key="6">
    <source>
        <dbReference type="EMBL" id="PPJ65295.1"/>
    </source>
</evidence>
<comment type="similarity">
    <text evidence="1 3">Belongs to the thiolase-like superfamily. Beta-ketoacyl-ACP synthases family.</text>
</comment>
<dbReference type="InterPro" id="IPR016039">
    <property type="entry name" value="Thiolase-like"/>
</dbReference>
<dbReference type="GO" id="GO:0005829">
    <property type="term" value="C:cytosol"/>
    <property type="evidence" value="ECO:0007669"/>
    <property type="project" value="TreeGrafter"/>
</dbReference>
<dbReference type="SMART" id="SM00825">
    <property type="entry name" value="PKS_KS"/>
    <property type="match status" value="1"/>
</dbReference>
<dbReference type="OrthoDB" id="9808669at2"/>
<evidence type="ECO:0000256" key="3">
    <source>
        <dbReference type="RuleBase" id="RU003694"/>
    </source>
</evidence>